<evidence type="ECO:0000256" key="2">
    <source>
        <dbReference type="ARBA" id="ARBA00004932"/>
    </source>
</evidence>
<dbReference type="GO" id="GO:0046872">
    <property type="term" value="F:metal ion binding"/>
    <property type="evidence" value="ECO:0007669"/>
    <property type="project" value="UniProtKB-KW"/>
</dbReference>
<dbReference type="PANTHER" id="PTHR11525">
    <property type="entry name" value="FARNESYL-PYROPHOSPHATE SYNTHETASE"/>
    <property type="match status" value="1"/>
</dbReference>
<dbReference type="EMBL" id="LFVZ01000012">
    <property type="protein sequence ID" value="KTW26761.1"/>
    <property type="molecule type" value="Genomic_DNA"/>
</dbReference>
<comment type="similarity">
    <text evidence="4 10">Belongs to the FPP/GGPP synthase family.</text>
</comment>
<comment type="caution">
    <text evidence="11">The sequence shown here is derived from an EMBL/GenBank/DDBJ whole genome shotgun (WGS) entry which is preliminary data.</text>
</comment>
<dbReference type="GO" id="GO:0004452">
    <property type="term" value="F:isopentenyl-diphosphate delta-isomerase activity"/>
    <property type="evidence" value="ECO:0007669"/>
    <property type="project" value="EnsemblFungi"/>
</dbReference>
<dbReference type="AlphaFoldDB" id="A0A0W4ZEF2"/>
<evidence type="ECO:0000313" key="11">
    <source>
        <dbReference type="EMBL" id="KTW26761.1"/>
    </source>
</evidence>
<reference evidence="12" key="1">
    <citation type="journal article" date="2016" name="Nat. Commun.">
        <title>Genome analysis of three Pneumocystis species reveals adaptation mechanisms to life exclusively in mammalian hosts.</title>
        <authorList>
            <person name="Ma L."/>
            <person name="Chen Z."/>
            <person name="Huang D.W."/>
            <person name="Kutty G."/>
            <person name="Ishihara M."/>
            <person name="Wang H."/>
            <person name="Abouelleil A."/>
            <person name="Bishop L."/>
            <person name="Davey E."/>
            <person name="Deng R."/>
            <person name="Deng X."/>
            <person name="Fan L."/>
            <person name="Fantoni G."/>
            <person name="Fitzgerald M."/>
            <person name="Gogineni E."/>
            <person name="Goldberg J.M."/>
            <person name="Handley G."/>
            <person name="Hu X."/>
            <person name="Huber C."/>
            <person name="Jiao X."/>
            <person name="Jones K."/>
            <person name="Levin J.Z."/>
            <person name="Liu Y."/>
            <person name="Macdonald P."/>
            <person name="Melnikov A."/>
            <person name="Raley C."/>
            <person name="Sassi M."/>
            <person name="Sherman B.T."/>
            <person name="Song X."/>
            <person name="Sykes S."/>
            <person name="Tran B."/>
            <person name="Walsh L."/>
            <person name="Xia Y."/>
            <person name="Yang J."/>
            <person name="Young S."/>
            <person name="Zeng Q."/>
            <person name="Zheng X."/>
            <person name="Stephens R."/>
            <person name="Nusbaum C."/>
            <person name="Birren B.W."/>
            <person name="Azadi P."/>
            <person name="Lempicki R.A."/>
            <person name="Cuomo C.A."/>
            <person name="Kovacs J.A."/>
        </authorList>
    </citation>
    <scope>NUCLEOTIDE SEQUENCE [LARGE SCALE GENOMIC DNA]</scope>
    <source>
        <strain evidence="12">B80</strain>
    </source>
</reference>
<dbReference type="SFLD" id="SFLDG01017">
    <property type="entry name" value="Polyprenyl_Transferase_Like"/>
    <property type="match status" value="1"/>
</dbReference>
<dbReference type="OrthoDB" id="10257492at2759"/>
<dbReference type="InterPro" id="IPR008949">
    <property type="entry name" value="Isoprenoid_synthase_dom_sf"/>
</dbReference>
<dbReference type="CDD" id="cd00685">
    <property type="entry name" value="Trans_IPPS_HT"/>
    <property type="match status" value="1"/>
</dbReference>
<proteinExistence type="inferred from homology"/>
<evidence type="ECO:0000256" key="6">
    <source>
        <dbReference type="ARBA" id="ARBA00022679"/>
    </source>
</evidence>
<keyword evidence="9" id="KW-0443">Lipid metabolism</keyword>
<keyword evidence="5" id="KW-0444">Lipid biosynthesis</keyword>
<comment type="pathway">
    <text evidence="2">Isoprenoid biosynthesis; geranyl diphosphate biosynthesis; geranyl diphosphate from dimethylallyl diphosphate and isopentenyl diphosphate: step 1/1.</text>
</comment>
<dbReference type="GO" id="GO:0004161">
    <property type="term" value="F:dimethylallyltranstransferase activity"/>
    <property type="evidence" value="ECO:0007669"/>
    <property type="project" value="EnsemblFungi"/>
</dbReference>
<dbReference type="GO" id="GO:0006696">
    <property type="term" value="P:ergosterol biosynthetic process"/>
    <property type="evidence" value="ECO:0007669"/>
    <property type="project" value="EnsemblFungi"/>
</dbReference>
<keyword evidence="8" id="KW-0460">Magnesium</keyword>
<keyword evidence="7" id="KW-0479">Metal-binding</keyword>
<evidence type="ECO:0000313" key="12">
    <source>
        <dbReference type="Proteomes" id="UP000054454"/>
    </source>
</evidence>
<evidence type="ECO:0000256" key="7">
    <source>
        <dbReference type="ARBA" id="ARBA00022723"/>
    </source>
</evidence>
<gene>
    <name evidence="11" type="ORF">T552_02763</name>
</gene>
<dbReference type="PANTHER" id="PTHR11525:SF0">
    <property type="entry name" value="FARNESYL PYROPHOSPHATE SYNTHASE"/>
    <property type="match status" value="1"/>
</dbReference>
<evidence type="ECO:0000256" key="8">
    <source>
        <dbReference type="ARBA" id="ARBA00022842"/>
    </source>
</evidence>
<dbReference type="Proteomes" id="UP000054454">
    <property type="component" value="Unassembled WGS sequence"/>
</dbReference>
<evidence type="ECO:0000256" key="9">
    <source>
        <dbReference type="ARBA" id="ARBA00023098"/>
    </source>
</evidence>
<dbReference type="FunFam" id="1.10.600.10:FF:000006">
    <property type="entry name" value="Farnesyl pyrophosphate synthase"/>
    <property type="match status" value="1"/>
</dbReference>
<dbReference type="SFLD" id="SFLDS00005">
    <property type="entry name" value="Isoprenoid_Synthase_Type_I"/>
    <property type="match status" value="1"/>
</dbReference>
<dbReference type="GO" id="GO:0045337">
    <property type="term" value="P:farnesyl diphosphate biosynthetic process"/>
    <property type="evidence" value="ECO:0007669"/>
    <property type="project" value="EnsemblFungi"/>
</dbReference>
<evidence type="ECO:0000256" key="4">
    <source>
        <dbReference type="ARBA" id="ARBA00006706"/>
    </source>
</evidence>
<dbReference type="GO" id="GO:0004311">
    <property type="term" value="F:geranylgeranyl diphosphate synthase activity"/>
    <property type="evidence" value="ECO:0007669"/>
    <property type="project" value="EnsemblFungi"/>
</dbReference>
<evidence type="ECO:0000256" key="3">
    <source>
        <dbReference type="ARBA" id="ARBA00005035"/>
    </source>
</evidence>
<sequence length="352" mass="41264">MDKSLTSKEKFEHIFPLIVEDLENYLTTLNIPQIGKDWFMKNLHYNCLGGKLSRGLSVIDSYEILLERPLSEEEYKKAAVLGWTVELLQAFFLVVDDMMDQSKTRRNQCCWYLMPNVGMIAINDSFMLESSIFFLLKKYFKEEPYYTTLMENFHDATFKTEFGQLLDLLTAPENIPENNVDLSRFSMERHSFIIEFKTTFYSFYLPVVLAMNMAGISSEDDLEQAKNILVPLGKYFQIQDDFLDCFGDPDVIGKIGTDIMENKCTWLINKALEKANPLQRKILEENYGRRNTDSELIVKKIYYELELSKEFEKYEQEAVNNILKLISKIDESRGLKKKVFTTFLDKIYQRSK</sequence>
<evidence type="ECO:0000256" key="1">
    <source>
        <dbReference type="ARBA" id="ARBA00001946"/>
    </source>
</evidence>
<organism evidence="11 12">
    <name type="scientific">Pneumocystis carinii (strain B80)</name>
    <name type="common">Rat pneumocystis pneumonia agent</name>
    <name type="synonym">Pneumocystis carinii f. sp. carinii</name>
    <dbReference type="NCBI Taxonomy" id="1408658"/>
    <lineage>
        <taxon>Eukaryota</taxon>
        <taxon>Fungi</taxon>
        <taxon>Dikarya</taxon>
        <taxon>Ascomycota</taxon>
        <taxon>Taphrinomycotina</taxon>
        <taxon>Pneumocystomycetes</taxon>
        <taxon>Pneumocystaceae</taxon>
        <taxon>Pneumocystis</taxon>
    </lineage>
</organism>
<evidence type="ECO:0000256" key="10">
    <source>
        <dbReference type="RuleBase" id="RU004466"/>
    </source>
</evidence>
<evidence type="ECO:0008006" key="13">
    <source>
        <dbReference type="Google" id="ProtNLM"/>
    </source>
</evidence>
<dbReference type="VEuPathDB" id="FungiDB:T552_02763"/>
<dbReference type="InterPro" id="IPR033749">
    <property type="entry name" value="Polyprenyl_synt_CS"/>
</dbReference>
<dbReference type="GeneID" id="28937496"/>
<dbReference type="PROSITE" id="PS00444">
    <property type="entry name" value="POLYPRENYL_SYNTHASE_2"/>
    <property type="match status" value="1"/>
</dbReference>
<keyword evidence="12" id="KW-1185">Reference proteome</keyword>
<dbReference type="GO" id="GO:0005783">
    <property type="term" value="C:endoplasmic reticulum"/>
    <property type="evidence" value="ECO:0007669"/>
    <property type="project" value="EnsemblFungi"/>
</dbReference>
<dbReference type="Pfam" id="PF00348">
    <property type="entry name" value="polyprenyl_synt"/>
    <property type="match status" value="1"/>
</dbReference>
<comment type="cofactor">
    <cofactor evidence="1">
        <name>Mg(2+)</name>
        <dbReference type="ChEBI" id="CHEBI:18420"/>
    </cofactor>
</comment>
<protein>
    <recommendedName>
        <fullName evidence="13">Farnesyl pyrophosphate synthase</fullName>
    </recommendedName>
</protein>
<keyword evidence="6 10" id="KW-0808">Transferase</keyword>
<dbReference type="SUPFAM" id="SSF48576">
    <property type="entry name" value="Terpenoid synthases"/>
    <property type="match status" value="1"/>
</dbReference>
<dbReference type="InterPro" id="IPR000092">
    <property type="entry name" value="Polyprenyl_synt"/>
</dbReference>
<dbReference type="Gene3D" id="1.10.600.10">
    <property type="entry name" value="Farnesyl Diphosphate Synthase"/>
    <property type="match status" value="1"/>
</dbReference>
<accession>A0A0W4ZEF2</accession>
<dbReference type="RefSeq" id="XP_018225096.1">
    <property type="nucleotide sequence ID" value="XM_018371293.1"/>
</dbReference>
<comment type="pathway">
    <text evidence="3">Isoprenoid biosynthesis; farnesyl diphosphate biosynthesis; farnesyl diphosphate from geranyl diphosphate and isopentenyl diphosphate: step 1/1.</text>
</comment>
<evidence type="ECO:0000256" key="5">
    <source>
        <dbReference type="ARBA" id="ARBA00022516"/>
    </source>
</evidence>
<dbReference type="InterPro" id="IPR039702">
    <property type="entry name" value="FPS1-like"/>
</dbReference>
<name>A0A0W4ZEF2_PNEC8</name>
<dbReference type="GO" id="GO:0004337">
    <property type="term" value="F:(2E,6E)-farnesyl diphosphate synthase activity"/>
    <property type="evidence" value="ECO:0007669"/>
    <property type="project" value="EnsemblFungi"/>
</dbReference>